<dbReference type="Pfam" id="PF11064">
    <property type="entry name" value="DUF2865"/>
    <property type="match status" value="1"/>
</dbReference>
<dbReference type="InterPro" id="IPR021293">
    <property type="entry name" value="DUF2865"/>
</dbReference>
<feature type="compositionally biased region" description="Polar residues" evidence="1">
    <location>
        <begin position="350"/>
        <end position="366"/>
    </location>
</feature>
<name>A0ABV7LFQ8_9HYPH</name>
<evidence type="ECO:0000256" key="1">
    <source>
        <dbReference type="SAM" id="MobiDB-lite"/>
    </source>
</evidence>
<protein>
    <submittedName>
        <fullName evidence="2">DUF2865 domain-containing protein</fullName>
    </submittedName>
</protein>
<evidence type="ECO:0000313" key="3">
    <source>
        <dbReference type="Proteomes" id="UP001595536"/>
    </source>
</evidence>
<dbReference type="RefSeq" id="WP_376830318.1">
    <property type="nucleotide sequence ID" value="NZ_JBHLWR010000006.1"/>
</dbReference>
<accession>A0ABV7LFQ8</accession>
<keyword evidence="3" id="KW-1185">Reference proteome</keyword>
<sequence>MLYRRPPVPGNRPAAPAAPDALRRNAAAALARACASALRRGALAGLLLAAGVAAAQAQNPTCDQYRAELQALSHGDPAAAAQAGRISAEIGRLQAYRSQLGCDRGFLFFSDRPPQCSQVDARLRQLQAAFASARARAQGDPARRQALVNAIRRYCTPGGREPNFFERLFGGSAPPPPPQPRADQGGSAPQQGGEGHARYGGSRVVCVRACDGYFFPLPSNRREGAEEMCQALCPNAQTLVYFMSGDGAIERAGNREGRPYTELPNAGKYKKKLDQACSCKKPDENWATVLQPAENMLKANRGDMIVTEDKAEELSRPKVAADAARKGRETPPPPSQQQTEDEEAPVDPSSVPTASNESSGIGPQTITEERAVGAREGQIREGVGQSGERARIRVVAPNIFVDPEDQ</sequence>
<feature type="region of interest" description="Disordered" evidence="1">
    <location>
        <begin position="165"/>
        <end position="196"/>
    </location>
</feature>
<feature type="region of interest" description="Disordered" evidence="1">
    <location>
        <begin position="308"/>
        <end position="389"/>
    </location>
</feature>
<comment type="caution">
    <text evidence="2">The sequence shown here is derived from an EMBL/GenBank/DDBJ whole genome shotgun (WGS) entry which is preliminary data.</text>
</comment>
<feature type="compositionally biased region" description="Basic and acidic residues" evidence="1">
    <location>
        <begin position="367"/>
        <end position="379"/>
    </location>
</feature>
<dbReference type="EMBL" id="JBHRUV010000041">
    <property type="protein sequence ID" value="MFC3266449.1"/>
    <property type="molecule type" value="Genomic_DNA"/>
</dbReference>
<dbReference type="Proteomes" id="UP001595536">
    <property type="component" value="Unassembled WGS sequence"/>
</dbReference>
<organism evidence="2 3">
    <name type="scientific">Camelimonas abortus</name>
    <dbReference type="NCBI Taxonomy" id="1017184"/>
    <lineage>
        <taxon>Bacteria</taxon>
        <taxon>Pseudomonadati</taxon>
        <taxon>Pseudomonadota</taxon>
        <taxon>Alphaproteobacteria</taxon>
        <taxon>Hyphomicrobiales</taxon>
        <taxon>Chelatococcaceae</taxon>
        <taxon>Camelimonas</taxon>
    </lineage>
</organism>
<gene>
    <name evidence="2" type="ORF">ACFOEX_08795</name>
</gene>
<proteinExistence type="predicted"/>
<reference evidence="3" key="1">
    <citation type="journal article" date="2019" name="Int. J. Syst. Evol. Microbiol.">
        <title>The Global Catalogue of Microorganisms (GCM) 10K type strain sequencing project: providing services to taxonomists for standard genome sequencing and annotation.</title>
        <authorList>
            <consortium name="The Broad Institute Genomics Platform"/>
            <consortium name="The Broad Institute Genome Sequencing Center for Infectious Disease"/>
            <person name="Wu L."/>
            <person name="Ma J."/>
        </authorList>
    </citation>
    <scope>NUCLEOTIDE SEQUENCE [LARGE SCALE GENOMIC DNA]</scope>
    <source>
        <strain evidence="3">CCM 7941</strain>
    </source>
</reference>
<evidence type="ECO:0000313" key="2">
    <source>
        <dbReference type="EMBL" id="MFC3266449.1"/>
    </source>
</evidence>